<evidence type="ECO:0000313" key="1">
    <source>
        <dbReference type="EMBL" id="KAL3855620.1"/>
    </source>
</evidence>
<dbReference type="SUPFAM" id="SSF48403">
    <property type="entry name" value="Ankyrin repeat"/>
    <property type="match status" value="1"/>
</dbReference>
<name>A0ABD3V1U2_SINWO</name>
<proteinExistence type="predicted"/>
<organism evidence="1 2">
    <name type="scientific">Sinanodonta woodiana</name>
    <name type="common">Chinese pond mussel</name>
    <name type="synonym">Anodonta woodiana</name>
    <dbReference type="NCBI Taxonomy" id="1069815"/>
    <lineage>
        <taxon>Eukaryota</taxon>
        <taxon>Metazoa</taxon>
        <taxon>Spiralia</taxon>
        <taxon>Lophotrochozoa</taxon>
        <taxon>Mollusca</taxon>
        <taxon>Bivalvia</taxon>
        <taxon>Autobranchia</taxon>
        <taxon>Heteroconchia</taxon>
        <taxon>Palaeoheterodonta</taxon>
        <taxon>Unionida</taxon>
        <taxon>Unionoidea</taxon>
        <taxon>Unionidae</taxon>
        <taxon>Unioninae</taxon>
        <taxon>Sinanodonta</taxon>
    </lineage>
</organism>
<keyword evidence="2" id="KW-1185">Reference proteome</keyword>
<dbReference type="AlphaFoldDB" id="A0ABD3V1U2"/>
<evidence type="ECO:0000313" key="2">
    <source>
        <dbReference type="Proteomes" id="UP001634394"/>
    </source>
</evidence>
<dbReference type="Gene3D" id="1.25.40.20">
    <property type="entry name" value="Ankyrin repeat-containing domain"/>
    <property type="match status" value="1"/>
</dbReference>
<gene>
    <name evidence="1" type="ORF">ACJMK2_014827</name>
</gene>
<protein>
    <recommendedName>
        <fullName evidence="3">NAD(P)(+)--arginine ADP-ribosyltransferase</fullName>
    </recommendedName>
</protein>
<dbReference type="EMBL" id="JBJQND010000014">
    <property type="protein sequence ID" value="KAL3855620.1"/>
    <property type="molecule type" value="Genomic_DNA"/>
</dbReference>
<dbReference type="Gene3D" id="3.90.176.10">
    <property type="entry name" value="Toxin ADP-ribosyltransferase, Chain A, domain 1"/>
    <property type="match status" value="1"/>
</dbReference>
<accession>A0ABD3V1U2</accession>
<sequence length="408" mass="47442">MVRKTCLLQLKQRLKLRSYLLFRNRIDEEKEEISTLLLSAKHGKWIDVWRIIGTPEKPRKAYLLNCIPENRRWAVLHQAVYWKDPRIVQKLLSFDACDPSLKAKECTSEVGLTSGMTAEQIAGEYGYTDVQKVLSEHNTNFEVVDEEIDTFQPWHIDIERKGFGLIPITLAAYKNTFHPKMIDPRKSIVSVLRDIFNDLNTSPTRWIEVRDKISDSIYVVCAKSAETVKECSYREGFYKQIIYAYTEEATYLYTYMNTALRRQRECDYKPSAIDLAMGPYVVMYQMLLLFWDDLSRDNTKTYRQMKLNENDLEKYQVGVQFIWLAFVSSSVNPEKAKSFPTYTGATGENTTTFIIDNTAKSSYQPRDIEHYARYPENERVYPAGAKFEVTKRSRKGASISVELKLLSS</sequence>
<evidence type="ECO:0008006" key="3">
    <source>
        <dbReference type="Google" id="ProtNLM"/>
    </source>
</evidence>
<dbReference type="Proteomes" id="UP001634394">
    <property type="component" value="Unassembled WGS sequence"/>
</dbReference>
<reference evidence="1 2" key="1">
    <citation type="submission" date="2024-11" db="EMBL/GenBank/DDBJ databases">
        <title>Chromosome-level genome assembly of the freshwater bivalve Anodonta woodiana.</title>
        <authorList>
            <person name="Chen X."/>
        </authorList>
    </citation>
    <scope>NUCLEOTIDE SEQUENCE [LARGE SCALE GENOMIC DNA]</scope>
    <source>
        <strain evidence="1">MN2024</strain>
        <tissue evidence="1">Gills</tissue>
    </source>
</reference>
<dbReference type="SUPFAM" id="SSF56399">
    <property type="entry name" value="ADP-ribosylation"/>
    <property type="match status" value="1"/>
</dbReference>
<dbReference type="InterPro" id="IPR036770">
    <property type="entry name" value="Ankyrin_rpt-contain_sf"/>
</dbReference>
<comment type="caution">
    <text evidence="1">The sequence shown here is derived from an EMBL/GenBank/DDBJ whole genome shotgun (WGS) entry which is preliminary data.</text>
</comment>